<evidence type="ECO:0000313" key="2">
    <source>
        <dbReference type="Proteomes" id="UP000799755"/>
    </source>
</evidence>
<organism evidence="1 2">
    <name type="scientific">Lindgomyces ingoldianus</name>
    <dbReference type="NCBI Taxonomy" id="673940"/>
    <lineage>
        <taxon>Eukaryota</taxon>
        <taxon>Fungi</taxon>
        <taxon>Dikarya</taxon>
        <taxon>Ascomycota</taxon>
        <taxon>Pezizomycotina</taxon>
        <taxon>Dothideomycetes</taxon>
        <taxon>Pleosporomycetidae</taxon>
        <taxon>Pleosporales</taxon>
        <taxon>Lindgomycetaceae</taxon>
        <taxon>Lindgomyces</taxon>
    </lineage>
</organism>
<dbReference type="EMBL" id="MU003539">
    <property type="protein sequence ID" value="KAF2464183.1"/>
    <property type="molecule type" value="Genomic_DNA"/>
</dbReference>
<comment type="caution">
    <text evidence="1">The sequence shown here is derived from an EMBL/GenBank/DDBJ whole genome shotgun (WGS) entry which is preliminary data.</text>
</comment>
<accession>A0ACB6QC49</accession>
<gene>
    <name evidence="1" type="ORF">BDR25DRAFT_319443</name>
</gene>
<protein>
    <submittedName>
        <fullName evidence="1">Uncharacterized protein</fullName>
    </submittedName>
</protein>
<sequence length="115" mass="11856">MGYLQAFNISHRLASSRSMGVGSIPVEGVAGALWAAPGGEVRVGSHEGGEGKGNGGGSELHGDGGKVMEVGLNRFIDPRLESSLSQHVGAESHPKRRITFTLTVESGSPIPTFSS</sequence>
<name>A0ACB6QC49_9PLEO</name>
<evidence type="ECO:0000313" key="1">
    <source>
        <dbReference type="EMBL" id="KAF2464183.1"/>
    </source>
</evidence>
<keyword evidence="2" id="KW-1185">Reference proteome</keyword>
<proteinExistence type="predicted"/>
<reference evidence="1" key="1">
    <citation type="journal article" date="2020" name="Stud. Mycol.">
        <title>101 Dothideomycetes genomes: a test case for predicting lifestyles and emergence of pathogens.</title>
        <authorList>
            <person name="Haridas S."/>
            <person name="Albert R."/>
            <person name="Binder M."/>
            <person name="Bloem J."/>
            <person name="Labutti K."/>
            <person name="Salamov A."/>
            <person name="Andreopoulos B."/>
            <person name="Baker S."/>
            <person name="Barry K."/>
            <person name="Bills G."/>
            <person name="Bluhm B."/>
            <person name="Cannon C."/>
            <person name="Castanera R."/>
            <person name="Culley D."/>
            <person name="Daum C."/>
            <person name="Ezra D."/>
            <person name="Gonzalez J."/>
            <person name="Henrissat B."/>
            <person name="Kuo A."/>
            <person name="Liang C."/>
            <person name="Lipzen A."/>
            <person name="Lutzoni F."/>
            <person name="Magnuson J."/>
            <person name="Mondo S."/>
            <person name="Nolan M."/>
            <person name="Ohm R."/>
            <person name="Pangilinan J."/>
            <person name="Park H.-J."/>
            <person name="Ramirez L."/>
            <person name="Alfaro M."/>
            <person name="Sun H."/>
            <person name="Tritt A."/>
            <person name="Yoshinaga Y."/>
            <person name="Zwiers L.-H."/>
            <person name="Turgeon B."/>
            <person name="Goodwin S."/>
            <person name="Spatafora J."/>
            <person name="Crous P."/>
            <person name="Grigoriev I."/>
        </authorList>
    </citation>
    <scope>NUCLEOTIDE SEQUENCE</scope>
    <source>
        <strain evidence="1">ATCC 200398</strain>
    </source>
</reference>
<dbReference type="Proteomes" id="UP000799755">
    <property type="component" value="Unassembled WGS sequence"/>
</dbReference>